<evidence type="ECO:0000256" key="5">
    <source>
        <dbReference type="ARBA" id="ARBA00022729"/>
    </source>
</evidence>
<dbReference type="PROSITE" id="PS51450">
    <property type="entry name" value="LRR"/>
    <property type="match status" value="1"/>
</dbReference>
<keyword evidence="6" id="KW-0677">Repeat</keyword>
<keyword evidence="5" id="KW-0732">Signal</keyword>
<organism evidence="11 12">
    <name type="scientific">Paspalum notatum var. saurae</name>
    <dbReference type="NCBI Taxonomy" id="547442"/>
    <lineage>
        <taxon>Eukaryota</taxon>
        <taxon>Viridiplantae</taxon>
        <taxon>Streptophyta</taxon>
        <taxon>Embryophyta</taxon>
        <taxon>Tracheophyta</taxon>
        <taxon>Spermatophyta</taxon>
        <taxon>Magnoliopsida</taxon>
        <taxon>Liliopsida</taxon>
        <taxon>Poales</taxon>
        <taxon>Poaceae</taxon>
        <taxon>PACMAD clade</taxon>
        <taxon>Panicoideae</taxon>
        <taxon>Andropogonodae</taxon>
        <taxon>Paspaleae</taxon>
        <taxon>Paspalinae</taxon>
        <taxon>Paspalum</taxon>
    </lineage>
</organism>
<dbReference type="Pfam" id="PF13516">
    <property type="entry name" value="LRR_6"/>
    <property type="match status" value="1"/>
</dbReference>
<dbReference type="InterPro" id="IPR001611">
    <property type="entry name" value="Leu-rich_rpt"/>
</dbReference>
<protein>
    <recommendedName>
        <fullName evidence="10">Leucine-rich repeat-containing N-terminal plant-type domain-containing protein</fullName>
    </recommendedName>
</protein>
<dbReference type="Pfam" id="PF08263">
    <property type="entry name" value="LRRNT_2"/>
    <property type="match status" value="1"/>
</dbReference>
<keyword evidence="7 9" id="KW-1133">Transmembrane helix</keyword>
<dbReference type="FunFam" id="3.80.10.10:FF:000383">
    <property type="entry name" value="Leucine-rich repeat receptor protein kinase EMS1"/>
    <property type="match status" value="1"/>
</dbReference>
<dbReference type="Pfam" id="PF00560">
    <property type="entry name" value="LRR_1"/>
    <property type="match status" value="6"/>
</dbReference>
<accession>A0AAQ3TNV7</accession>
<keyword evidence="12" id="KW-1185">Reference proteome</keyword>
<dbReference type="SMART" id="SM00369">
    <property type="entry name" value="LRR_TYP"/>
    <property type="match status" value="3"/>
</dbReference>
<reference evidence="11 12" key="1">
    <citation type="submission" date="2024-02" db="EMBL/GenBank/DDBJ databases">
        <title>High-quality chromosome-scale genome assembly of Pensacola bahiagrass (Paspalum notatum Flugge var. saurae).</title>
        <authorList>
            <person name="Vega J.M."/>
            <person name="Podio M."/>
            <person name="Orjuela J."/>
            <person name="Siena L.A."/>
            <person name="Pessino S.C."/>
            <person name="Combes M.C."/>
            <person name="Mariac C."/>
            <person name="Albertini E."/>
            <person name="Pupilli F."/>
            <person name="Ortiz J.P.A."/>
            <person name="Leblanc O."/>
        </authorList>
    </citation>
    <scope>NUCLEOTIDE SEQUENCE [LARGE SCALE GENOMIC DNA]</scope>
    <source>
        <strain evidence="11">R1</strain>
        <tissue evidence="11">Leaf</tissue>
    </source>
</reference>
<evidence type="ECO:0000256" key="4">
    <source>
        <dbReference type="ARBA" id="ARBA00022692"/>
    </source>
</evidence>
<name>A0AAQ3TNV7_PASNO</name>
<dbReference type="InterPro" id="IPR032675">
    <property type="entry name" value="LRR_dom_sf"/>
</dbReference>
<comment type="subcellular location">
    <subcellularLocation>
        <location evidence="1">Cell membrane</location>
    </subcellularLocation>
</comment>
<keyword evidence="3" id="KW-0433">Leucine-rich repeat</keyword>
<evidence type="ECO:0000259" key="10">
    <source>
        <dbReference type="Pfam" id="PF08263"/>
    </source>
</evidence>
<evidence type="ECO:0000256" key="3">
    <source>
        <dbReference type="ARBA" id="ARBA00022614"/>
    </source>
</evidence>
<feature type="domain" description="Leucine-rich repeat-containing N-terminal plant-type" evidence="10">
    <location>
        <begin position="38"/>
        <end position="78"/>
    </location>
</feature>
<feature type="transmembrane region" description="Helical" evidence="9">
    <location>
        <begin position="7"/>
        <end position="27"/>
    </location>
</feature>
<dbReference type="SUPFAM" id="SSF52058">
    <property type="entry name" value="L domain-like"/>
    <property type="match status" value="1"/>
</dbReference>
<dbReference type="InterPro" id="IPR013210">
    <property type="entry name" value="LRR_N_plant-typ"/>
</dbReference>
<evidence type="ECO:0000256" key="2">
    <source>
        <dbReference type="ARBA" id="ARBA00022475"/>
    </source>
</evidence>
<sequence length="387" mass="42219">MCHSKKLVKLAVHMPILLPLVLLYYGAASTHCSTVHENNRDLQALLDFKQGITSDPNGALSNWAMSSHFCQWNGVKCTPTPPLHVTYLLLDGQKLSSQISSSLGNLTFLKYLDLSSNNFVGPVPLLDSLQQLLILYLNNNNLSENIPDALTSCSNLTALDLSSNSLVGSIPPKLGLLSNLVYLNLRSNQLNGSIPGELGQLKLQTLILSNNRLSGEIPQAFYRLSSLNYLGPIPASLGNNALGLQVIDLSFNNFTGQIPTSLGKLSNLTFLNLEYNWLVARNNQDWEFLNALRNCTSLQTLSLSYNELHGSLPPSIGNLSASLQTLLLGGNSLSGQVPQSIGKLRGLTWLALDENNFSGTIEGWIEKLKSLKKLHLESNKFSGHILS</sequence>
<gene>
    <name evidence="11" type="ORF">U9M48_022788</name>
</gene>
<dbReference type="PANTHER" id="PTHR48060">
    <property type="entry name" value="DNA DAMAGE-REPAIR/TOLERATION PROTEIN DRT100"/>
    <property type="match status" value="1"/>
</dbReference>
<evidence type="ECO:0000256" key="1">
    <source>
        <dbReference type="ARBA" id="ARBA00004236"/>
    </source>
</evidence>
<dbReference type="InterPro" id="IPR003591">
    <property type="entry name" value="Leu-rich_rpt_typical-subtyp"/>
</dbReference>
<dbReference type="Pfam" id="PF13855">
    <property type="entry name" value="LRR_8"/>
    <property type="match status" value="1"/>
</dbReference>
<keyword evidence="4 9" id="KW-0812">Transmembrane</keyword>
<evidence type="ECO:0000313" key="12">
    <source>
        <dbReference type="Proteomes" id="UP001341281"/>
    </source>
</evidence>
<proteinExistence type="predicted"/>
<dbReference type="EMBL" id="CP144749">
    <property type="protein sequence ID" value="WVZ74627.1"/>
    <property type="molecule type" value="Genomic_DNA"/>
</dbReference>
<dbReference type="InterPro" id="IPR053211">
    <property type="entry name" value="DNA_repair-toleration"/>
</dbReference>
<evidence type="ECO:0000256" key="8">
    <source>
        <dbReference type="ARBA" id="ARBA00023136"/>
    </source>
</evidence>
<dbReference type="PANTHER" id="PTHR48060:SF21">
    <property type="entry name" value="L DOMAIN-LIKE PROTEIN"/>
    <property type="match status" value="1"/>
</dbReference>
<dbReference type="AlphaFoldDB" id="A0AAQ3TNV7"/>
<dbReference type="GO" id="GO:0005886">
    <property type="term" value="C:plasma membrane"/>
    <property type="evidence" value="ECO:0007669"/>
    <property type="project" value="UniProtKB-SubCell"/>
</dbReference>
<keyword evidence="8 9" id="KW-0472">Membrane</keyword>
<evidence type="ECO:0000313" key="11">
    <source>
        <dbReference type="EMBL" id="WVZ74627.1"/>
    </source>
</evidence>
<evidence type="ECO:0000256" key="9">
    <source>
        <dbReference type="SAM" id="Phobius"/>
    </source>
</evidence>
<dbReference type="Proteomes" id="UP001341281">
    <property type="component" value="Chromosome 05"/>
</dbReference>
<dbReference type="FunFam" id="3.80.10.10:FF:000565">
    <property type="entry name" value="Leucine-rich repeat receptor-like kinase protein FLORAL ORGAN NUMBER1"/>
    <property type="match status" value="1"/>
</dbReference>
<dbReference type="FunFam" id="3.80.10.10:FF:000299">
    <property type="entry name" value="Piriformospora indica-insensitive protein 2"/>
    <property type="match status" value="1"/>
</dbReference>
<keyword evidence="2" id="KW-1003">Cell membrane</keyword>
<evidence type="ECO:0000256" key="7">
    <source>
        <dbReference type="ARBA" id="ARBA00022989"/>
    </source>
</evidence>
<dbReference type="Gene3D" id="3.80.10.10">
    <property type="entry name" value="Ribonuclease Inhibitor"/>
    <property type="match status" value="3"/>
</dbReference>
<evidence type="ECO:0000256" key="6">
    <source>
        <dbReference type="ARBA" id="ARBA00022737"/>
    </source>
</evidence>